<dbReference type="AlphaFoldDB" id="A0A420ZCP7"/>
<feature type="domain" description="Nudix hydrolase" evidence="7">
    <location>
        <begin position="2"/>
        <end position="132"/>
    </location>
</feature>
<dbReference type="InterPro" id="IPR015797">
    <property type="entry name" value="NUDIX_hydrolase-like_dom_sf"/>
</dbReference>
<dbReference type="CDD" id="cd03428">
    <property type="entry name" value="NUDIX_Ap4A_Nudt2"/>
    <property type="match status" value="1"/>
</dbReference>
<evidence type="ECO:0000256" key="4">
    <source>
        <dbReference type="ARBA" id="ARBA00022801"/>
    </source>
</evidence>
<evidence type="ECO:0000256" key="3">
    <source>
        <dbReference type="ARBA" id="ARBA00022741"/>
    </source>
</evidence>
<gene>
    <name evidence="8" type="ORF">DRH29_02615</name>
</gene>
<dbReference type="PANTHER" id="PTHR21340">
    <property type="entry name" value="DIADENOSINE 5,5-P1,P4-TETRAPHOSPHATE PYROPHOSPHOHYDROLASE MUTT"/>
    <property type="match status" value="1"/>
</dbReference>
<dbReference type="PANTHER" id="PTHR21340:SF0">
    <property type="entry name" value="BIS(5'-NUCLEOSYL)-TETRAPHOSPHATASE [ASYMMETRICAL]"/>
    <property type="match status" value="1"/>
</dbReference>
<dbReference type="Proteomes" id="UP000281261">
    <property type="component" value="Unassembled WGS sequence"/>
</dbReference>
<comment type="caution">
    <text evidence="8">The sequence shown here is derived from an EMBL/GenBank/DDBJ whole genome shotgun (WGS) entry which is preliminary data.</text>
</comment>
<dbReference type="GO" id="GO:0004081">
    <property type="term" value="F:bis(5'-nucleosyl)-tetraphosphatase (asymmetrical) activity"/>
    <property type="evidence" value="ECO:0007669"/>
    <property type="project" value="TreeGrafter"/>
</dbReference>
<dbReference type="PROSITE" id="PS51462">
    <property type="entry name" value="NUDIX"/>
    <property type="match status" value="1"/>
</dbReference>
<dbReference type="Gene3D" id="3.90.79.10">
    <property type="entry name" value="Nucleoside Triphosphate Pyrophosphohydrolase"/>
    <property type="match status" value="1"/>
</dbReference>
<dbReference type="GO" id="GO:0006754">
    <property type="term" value="P:ATP biosynthetic process"/>
    <property type="evidence" value="ECO:0007669"/>
    <property type="project" value="TreeGrafter"/>
</dbReference>
<proteinExistence type="inferred from homology"/>
<protein>
    <recommendedName>
        <fullName evidence="2">Bis(5'-nucleosyl)-tetraphosphatase [asymmetrical]</fullName>
    </recommendedName>
    <alternativeName>
        <fullName evidence="5">Diadenosine 5',5'''-P1,P4-tetraphosphate asymmetrical hydrolase</fullName>
    </alternativeName>
</protein>
<dbReference type="PRINTS" id="PR00502">
    <property type="entry name" value="NUDIXFAMILY"/>
</dbReference>
<evidence type="ECO:0000313" key="9">
    <source>
        <dbReference type="Proteomes" id="UP000281261"/>
    </source>
</evidence>
<dbReference type="InterPro" id="IPR051325">
    <property type="entry name" value="Nudix_hydrolase_domain"/>
</dbReference>
<organism evidence="8 9">
    <name type="scientific">candidate division Kazan bacterium</name>
    <dbReference type="NCBI Taxonomy" id="2202143"/>
    <lineage>
        <taxon>Bacteria</taxon>
        <taxon>Bacteria division Kazan-3B-28</taxon>
    </lineage>
</organism>
<evidence type="ECO:0000259" key="7">
    <source>
        <dbReference type="PROSITE" id="PS51462"/>
    </source>
</evidence>
<dbReference type="SUPFAM" id="SSF55811">
    <property type="entry name" value="Nudix"/>
    <property type="match status" value="1"/>
</dbReference>
<name>A0A420ZCP7_UNCK3</name>
<reference evidence="8 9" key="1">
    <citation type="submission" date="2018-06" db="EMBL/GenBank/DDBJ databases">
        <title>Extensive metabolic versatility and redundancy in microbially diverse, dynamic hydrothermal sediments.</title>
        <authorList>
            <person name="Dombrowski N."/>
            <person name="Teske A."/>
            <person name="Baker B.J."/>
        </authorList>
    </citation>
    <scope>NUCLEOTIDE SEQUENCE [LARGE SCALE GENOMIC DNA]</scope>
    <source>
        <strain evidence="8">B79_G16</strain>
    </source>
</reference>
<accession>A0A420ZCP7</accession>
<evidence type="ECO:0000256" key="5">
    <source>
        <dbReference type="ARBA" id="ARBA00032644"/>
    </source>
</evidence>
<dbReference type="GO" id="GO:0006167">
    <property type="term" value="P:AMP biosynthetic process"/>
    <property type="evidence" value="ECO:0007669"/>
    <property type="project" value="TreeGrafter"/>
</dbReference>
<dbReference type="PROSITE" id="PS00893">
    <property type="entry name" value="NUDIX_BOX"/>
    <property type="match status" value="1"/>
</dbReference>
<dbReference type="GO" id="GO:0000166">
    <property type="term" value="F:nucleotide binding"/>
    <property type="evidence" value="ECO:0007669"/>
    <property type="project" value="UniProtKB-KW"/>
</dbReference>
<dbReference type="Pfam" id="PF00293">
    <property type="entry name" value="NUDIX"/>
    <property type="match status" value="1"/>
</dbReference>
<dbReference type="InterPro" id="IPR000086">
    <property type="entry name" value="NUDIX_hydrolase_dom"/>
</dbReference>
<evidence type="ECO:0000313" key="8">
    <source>
        <dbReference type="EMBL" id="RLC37233.1"/>
    </source>
</evidence>
<comment type="similarity">
    <text evidence="1 6">Belongs to the Nudix hydrolase family.</text>
</comment>
<keyword evidence="4 6" id="KW-0378">Hydrolase</keyword>
<dbReference type="InterPro" id="IPR020476">
    <property type="entry name" value="Nudix_hydrolase"/>
</dbReference>
<evidence type="ECO:0000256" key="2">
    <source>
        <dbReference type="ARBA" id="ARBA00018911"/>
    </source>
</evidence>
<evidence type="ECO:0000256" key="6">
    <source>
        <dbReference type="RuleBase" id="RU003476"/>
    </source>
</evidence>
<evidence type="ECO:0000256" key="1">
    <source>
        <dbReference type="ARBA" id="ARBA00005582"/>
    </source>
</evidence>
<dbReference type="InterPro" id="IPR020084">
    <property type="entry name" value="NUDIX_hydrolase_CS"/>
</dbReference>
<keyword evidence="3" id="KW-0547">Nucleotide-binding</keyword>
<sequence>MLYEVSAGAVVFRRQGKKIKYLLLHYEPGHWDFPKGHIEKGETKEQTVLREVEEETGIKDIKIMPGFEERIEYFYKKGNETSKKHVYFFLCETREKKVKLSFEHKNFIWLEYEQALKKITFPSSKELLKKAHAVLSRKSLRDFFSSSYSS</sequence>
<dbReference type="EMBL" id="QMNG01000008">
    <property type="protein sequence ID" value="RLC37233.1"/>
    <property type="molecule type" value="Genomic_DNA"/>
</dbReference>
<dbReference type="InterPro" id="IPR003565">
    <property type="entry name" value="Tetra_PHTase"/>
</dbReference>